<feature type="region of interest" description="Disordered" evidence="1">
    <location>
        <begin position="135"/>
        <end position="162"/>
    </location>
</feature>
<dbReference type="Proteomes" id="UP000828251">
    <property type="component" value="Unassembled WGS sequence"/>
</dbReference>
<proteinExistence type="predicted"/>
<protein>
    <submittedName>
        <fullName evidence="2">Uncharacterized protein</fullName>
    </submittedName>
</protein>
<reference evidence="2 3" key="1">
    <citation type="journal article" date="2021" name="Plant Biotechnol. J.">
        <title>Multi-omics assisted identification of the key and species-specific regulatory components of drought-tolerant mechanisms in Gossypium stocksii.</title>
        <authorList>
            <person name="Yu D."/>
            <person name="Ke L."/>
            <person name="Zhang D."/>
            <person name="Wu Y."/>
            <person name="Sun Y."/>
            <person name="Mei J."/>
            <person name="Sun J."/>
            <person name="Sun Y."/>
        </authorList>
    </citation>
    <scope>NUCLEOTIDE SEQUENCE [LARGE SCALE GENOMIC DNA]</scope>
    <source>
        <strain evidence="3">cv. E1</strain>
        <tissue evidence="2">Leaf</tissue>
    </source>
</reference>
<dbReference type="AlphaFoldDB" id="A0A9D3ZFL0"/>
<name>A0A9D3ZFL0_9ROSI</name>
<evidence type="ECO:0000256" key="1">
    <source>
        <dbReference type="SAM" id="MobiDB-lite"/>
    </source>
</evidence>
<sequence length="162" mass="19237">MDETDYMWFNDEMIFDDEIYKQRVYEELEIMENKKLFMIYLSQHNNEASTSQGSNEQGTNIVKHLYKFTGNLYEALEENNDMPEHSNKPPCDSYEMPSCETIRTDTSKVLLNMSDMMTQMMKMMQEISKVLPSRKEDMPNAQNSGHENPYIRNDHDENYDEI</sequence>
<organism evidence="2 3">
    <name type="scientific">Gossypium stocksii</name>
    <dbReference type="NCBI Taxonomy" id="47602"/>
    <lineage>
        <taxon>Eukaryota</taxon>
        <taxon>Viridiplantae</taxon>
        <taxon>Streptophyta</taxon>
        <taxon>Embryophyta</taxon>
        <taxon>Tracheophyta</taxon>
        <taxon>Spermatophyta</taxon>
        <taxon>Magnoliopsida</taxon>
        <taxon>eudicotyledons</taxon>
        <taxon>Gunneridae</taxon>
        <taxon>Pentapetalae</taxon>
        <taxon>rosids</taxon>
        <taxon>malvids</taxon>
        <taxon>Malvales</taxon>
        <taxon>Malvaceae</taxon>
        <taxon>Malvoideae</taxon>
        <taxon>Gossypium</taxon>
    </lineage>
</organism>
<gene>
    <name evidence="2" type="ORF">J1N35_043532</name>
</gene>
<evidence type="ECO:0000313" key="2">
    <source>
        <dbReference type="EMBL" id="KAH1031358.1"/>
    </source>
</evidence>
<evidence type="ECO:0000313" key="3">
    <source>
        <dbReference type="Proteomes" id="UP000828251"/>
    </source>
</evidence>
<keyword evidence="3" id="KW-1185">Reference proteome</keyword>
<dbReference type="OrthoDB" id="10430206at2759"/>
<accession>A0A9D3ZFL0</accession>
<comment type="caution">
    <text evidence="2">The sequence shown here is derived from an EMBL/GenBank/DDBJ whole genome shotgun (WGS) entry which is preliminary data.</text>
</comment>
<dbReference type="EMBL" id="JAIQCV010000013">
    <property type="protein sequence ID" value="KAH1031358.1"/>
    <property type="molecule type" value="Genomic_DNA"/>
</dbReference>